<name>N6VR64_9GAMM</name>
<reference evidence="1 2" key="1">
    <citation type="journal article" date="2013" name="Genome Announc.">
        <title>Genome Sequence of the Polycyclic Aromatic Hydrocarbon-Degrading Bacterium Strain Marinobacter nanhaiticus D15-8WT.</title>
        <authorList>
            <person name="Cui Z."/>
            <person name="Gao W."/>
            <person name="Li Q."/>
            <person name="Xu G."/>
            <person name="Zheng L."/>
        </authorList>
    </citation>
    <scope>NUCLEOTIDE SEQUENCE [LARGE SCALE GENOMIC DNA]</scope>
    <source>
        <strain evidence="1 2">D15-8W</strain>
    </source>
</reference>
<evidence type="ECO:0000313" key="2">
    <source>
        <dbReference type="Proteomes" id="UP000013165"/>
    </source>
</evidence>
<comment type="caution">
    <text evidence="1">The sequence shown here is derived from an EMBL/GenBank/DDBJ whole genome shotgun (WGS) entry which is preliminary data.</text>
</comment>
<dbReference type="RefSeq" id="WP_004580910.1">
    <property type="nucleotide sequence ID" value="NZ_AP028878.1"/>
</dbReference>
<dbReference type="eggNOG" id="ENOG5032RV9">
    <property type="taxonomic scope" value="Bacteria"/>
</dbReference>
<gene>
    <name evidence="1" type="ORF">J057_14800</name>
</gene>
<dbReference type="EMBL" id="APLQ01000014">
    <property type="protein sequence ID" value="ENO12680.1"/>
    <property type="molecule type" value="Genomic_DNA"/>
</dbReference>
<dbReference type="AlphaFoldDB" id="N6VR64"/>
<dbReference type="OrthoDB" id="6120156at2"/>
<organism evidence="1 2">
    <name type="scientific">Marinobacter nanhaiticus D15-8W</name>
    <dbReference type="NCBI Taxonomy" id="626887"/>
    <lineage>
        <taxon>Bacteria</taxon>
        <taxon>Pseudomonadati</taxon>
        <taxon>Pseudomonadota</taxon>
        <taxon>Gammaproteobacteria</taxon>
        <taxon>Pseudomonadales</taxon>
        <taxon>Marinobacteraceae</taxon>
        <taxon>Marinobacter</taxon>
    </lineage>
</organism>
<keyword evidence="2" id="KW-1185">Reference proteome</keyword>
<sequence length="165" mass="18783">MDPVSYLFSAYLNTVQTNVQEHFAERYGTQITPVEIQYEGVEVAFQHQLWRIRDKSVCGNVSHNLKVFSECTLKAKQLFGELCSELSKAPQKNWKHGKFRTMYCNASVSFRPTIARVSAGTEETELAKARQACNAATVAAMGSREPGILREKRELCWVYESLKLR</sequence>
<dbReference type="PATRIC" id="fig|626887.3.peg.2955"/>
<evidence type="ECO:0000313" key="1">
    <source>
        <dbReference type="EMBL" id="ENO12680.1"/>
    </source>
</evidence>
<proteinExistence type="predicted"/>
<dbReference type="STRING" id="626887.J057_14800"/>
<accession>N6VR64</accession>
<dbReference type="HOGENOM" id="CLU_1659306_0_0_6"/>
<protein>
    <submittedName>
        <fullName evidence="1">Uncharacterized protein</fullName>
    </submittedName>
</protein>
<dbReference type="Proteomes" id="UP000013165">
    <property type="component" value="Unassembled WGS sequence"/>
</dbReference>